<dbReference type="InterPro" id="IPR027417">
    <property type="entry name" value="P-loop_NTPase"/>
</dbReference>
<keyword evidence="5 11" id="KW-0547">Nucleotide-binding</keyword>
<evidence type="ECO:0000313" key="14">
    <source>
        <dbReference type="Proteomes" id="UP000220934"/>
    </source>
</evidence>
<comment type="caution">
    <text evidence="13">The sequence shown here is derived from an EMBL/GenBank/DDBJ whole genome shotgun (WGS) entry which is preliminary data.</text>
</comment>
<keyword evidence="10 11" id="KW-0238">DNA-binding</keyword>
<comment type="catalytic activity">
    <reaction evidence="1 11">
        <text>Endonucleolytic cleavage of DNA to give random double-stranded fragments with terminal 5'-phosphates, ATP is simultaneously hydrolyzed.</text>
        <dbReference type="EC" id="3.1.21.3"/>
    </reaction>
</comment>
<dbReference type="RefSeq" id="WP_098059035.1">
    <property type="nucleotide sequence ID" value="NZ_NUAJ01000007.1"/>
</dbReference>
<dbReference type="InterPro" id="IPR004473">
    <property type="entry name" value="Restrct_endonuc_typeI_HsdR"/>
</dbReference>
<dbReference type="InterPro" id="IPR051268">
    <property type="entry name" value="Type-I_R_enzyme_R_subunit"/>
</dbReference>
<proteinExistence type="inferred from homology"/>
<dbReference type="AlphaFoldDB" id="A0AB36SP13"/>
<dbReference type="GO" id="GO:0003677">
    <property type="term" value="F:DNA binding"/>
    <property type="evidence" value="ECO:0007669"/>
    <property type="project" value="UniProtKB-KW"/>
</dbReference>
<sequence>MSKFDEDQLEQAIVNLFIQNGYKHELGENIHRKYDEIILVDDLKSFLIEKYPDLTKKELEIIVNKIKFVPTSPLYTGNRQAFFLINEGFDLVRDDTDKLPLHIDFIDFKDPIKNVFKIVSQFTVTGSRDRRPDMLVFVNGIPVAIFEFKTAIKEDTTIYDAWEQIHNRYNRDIPNLTKYCFLSVLSDGANTKLGSIFTPYEYYYSWNKANDDEKVSNGISALLTMIDGAFAKDRIIPILQDFIYYPDNENKEMAIVCRYPQFFAANKMLTNIKDHLKPNGDGKGGTYFGATGCGKTYTMLFLSRLLATHDRDTFNSPTIIILVDRDDLSKQTSKLFESSKHYLKDKKVMSIPSRQKLNEELSANESGGVYITTIQKFCESTGLLSNRNNIICISDEAHRSQTNTGSKLTYTENGVETTYGFAKYLRDSFPNATYAGFTGTPIDETLHVFGDIVDSYTMKESSDDGITVRIQYEPRLARVIISEQQTQEIDNYYKKVEQKGSNPEQIEASKRAMSKITQILGHPDRITKIANDIVGHYDKLCSEKPEILQKAMIVCASRELAYNVYKELERIKPEWFVPKKTERDDLSKTELEKLKSLTKVNLVATQGKNDPQELFDLCGNSTHRQMLDEQFKDTNSNFQIAIVVDMWITGFDVPSLAVMYIDKPLQKHTLIQTISRVNRVFEGKDHGLIVDYIGIKQNMLEAAKKYGSPQDSPIDELNITLSIFRNHLALIDDLLVNFDANDFYKGNPTERLLCLNRGAEYAQFSKEMERRFMDLSRKMKLAYEICYPSGELTDEETERAQFYLAIRSIIYKQTKGDAPDAETMNKHVQQMVYKAISSTGVEDIINNDTDELFNDDFQKQLDEMDMPITKFNALVKLLRKVINQYGKTNKLKSIEFSERLKRVVEAYNNRDSQVFVSEVVAGFINDLSDELLSILNDLQTDKLSFDKLGISYEEKAFYDILVKVRDEHKFEYPDEKCVELAKAIKDLVEDKAQYADWASRDDIKNQLNMDLTVLLYNNGYPPEWDEEIFEKVMEQAENFKKYTENEM</sequence>
<dbReference type="SMART" id="SM00487">
    <property type="entry name" value="DEXDc"/>
    <property type="match status" value="1"/>
</dbReference>
<dbReference type="EC" id="3.1.21.3" evidence="11"/>
<dbReference type="Proteomes" id="UP000220934">
    <property type="component" value="Unassembled WGS sequence"/>
</dbReference>
<comment type="similarity">
    <text evidence="2 11">Belongs to the HsdR family.</text>
</comment>
<evidence type="ECO:0000256" key="2">
    <source>
        <dbReference type="ARBA" id="ARBA00008598"/>
    </source>
</evidence>
<evidence type="ECO:0000256" key="4">
    <source>
        <dbReference type="ARBA" id="ARBA00022722"/>
    </source>
</evidence>
<evidence type="ECO:0000256" key="9">
    <source>
        <dbReference type="ARBA" id="ARBA00022840"/>
    </source>
</evidence>
<dbReference type="GO" id="GO:0005524">
    <property type="term" value="F:ATP binding"/>
    <property type="evidence" value="ECO:0007669"/>
    <property type="project" value="UniProtKB-KW"/>
</dbReference>
<gene>
    <name evidence="13" type="ORF">CN596_07925</name>
</gene>
<keyword evidence="7 13" id="KW-0255">Endonuclease</keyword>
<organism evidence="13 14">
    <name type="scientific">Bacillus toyonensis</name>
    <dbReference type="NCBI Taxonomy" id="155322"/>
    <lineage>
        <taxon>Bacteria</taxon>
        <taxon>Bacillati</taxon>
        <taxon>Bacillota</taxon>
        <taxon>Bacilli</taxon>
        <taxon>Bacillales</taxon>
        <taxon>Bacillaceae</taxon>
        <taxon>Bacillus</taxon>
        <taxon>Bacillus cereus group</taxon>
    </lineage>
</organism>
<keyword evidence="8 11" id="KW-0378">Hydrolase</keyword>
<feature type="domain" description="Helicase ATP-binding" evidence="12">
    <location>
        <begin position="276"/>
        <end position="459"/>
    </location>
</feature>
<name>A0AB36SP13_9BACI</name>
<dbReference type="InterPro" id="IPR055180">
    <property type="entry name" value="HsdR_RecA-like_helicase_dom_2"/>
</dbReference>
<comment type="function">
    <text evidence="11">Subunit R is required for both nuclease and ATPase activities, but not for modification.</text>
</comment>
<dbReference type="Pfam" id="PF11867">
    <property type="entry name" value="T1RH-like_C"/>
    <property type="match status" value="1"/>
</dbReference>
<keyword evidence="6 11" id="KW-0680">Restriction system</keyword>
<evidence type="ECO:0000256" key="11">
    <source>
        <dbReference type="RuleBase" id="RU364115"/>
    </source>
</evidence>
<dbReference type="GO" id="GO:0009307">
    <property type="term" value="P:DNA restriction-modification system"/>
    <property type="evidence" value="ECO:0007669"/>
    <property type="project" value="UniProtKB-KW"/>
</dbReference>
<dbReference type="SUPFAM" id="SSF52540">
    <property type="entry name" value="P-loop containing nucleoside triphosphate hydrolases"/>
    <property type="match status" value="2"/>
</dbReference>
<evidence type="ECO:0000256" key="8">
    <source>
        <dbReference type="ARBA" id="ARBA00022801"/>
    </source>
</evidence>
<protein>
    <recommendedName>
        <fullName evidence="11">Type I restriction enzyme endonuclease subunit</fullName>
        <shortName evidence="11">R protein</shortName>
        <ecNumber evidence="11">3.1.21.3</ecNumber>
    </recommendedName>
    <alternativeName>
        <fullName evidence="11">Type-1 restriction enzyme R protein</fullName>
    </alternativeName>
</protein>
<comment type="subunit">
    <text evidence="3 11">The type I restriction/modification system is composed of three polypeptides R, M and S.</text>
</comment>
<evidence type="ECO:0000256" key="5">
    <source>
        <dbReference type="ARBA" id="ARBA00022741"/>
    </source>
</evidence>
<dbReference type="Gene3D" id="3.40.50.300">
    <property type="entry name" value="P-loop containing nucleotide triphosphate hydrolases"/>
    <property type="match status" value="2"/>
</dbReference>
<dbReference type="Gene3D" id="3.90.1570.50">
    <property type="match status" value="1"/>
</dbReference>
<reference evidence="13 14" key="1">
    <citation type="submission" date="2017-09" db="EMBL/GenBank/DDBJ databases">
        <title>Large-scale bioinformatics analysis of Bacillus genomes uncovers conserved roles of natural products in bacterial physiology.</title>
        <authorList>
            <consortium name="Agbiome Team Llc"/>
            <person name="Bleich R.M."/>
            <person name="Kirk G.J."/>
            <person name="Santa Maria K.C."/>
            <person name="Allen S.E."/>
            <person name="Farag S."/>
            <person name="Shank E.A."/>
            <person name="Bowers A."/>
        </authorList>
    </citation>
    <scope>NUCLEOTIDE SEQUENCE [LARGE SCALE GENOMIC DNA]</scope>
    <source>
        <strain evidence="13 14">AFS027958</strain>
    </source>
</reference>
<evidence type="ECO:0000256" key="6">
    <source>
        <dbReference type="ARBA" id="ARBA00022747"/>
    </source>
</evidence>
<evidence type="ECO:0000256" key="1">
    <source>
        <dbReference type="ARBA" id="ARBA00000851"/>
    </source>
</evidence>
<accession>A0AB36SP13</accession>
<evidence type="ECO:0000259" key="12">
    <source>
        <dbReference type="PROSITE" id="PS51192"/>
    </source>
</evidence>
<evidence type="ECO:0000256" key="7">
    <source>
        <dbReference type="ARBA" id="ARBA00022759"/>
    </source>
</evidence>
<dbReference type="PANTHER" id="PTHR30195:SF15">
    <property type="entry name" value="TYPE I RESTRICTION ENZYME HINDI ENDONUCLEASE SUBUNIT"/>
    <property type="match status" value="1"/>
</dbReference>
<dbReference type="NCBIfam" id="TIGR00348">
    <property type="entry name" value="hsdR"/>
    <property type="match status" value="1"/>
</dbReference>
<evidence type="ECO:0000313" key="13">
    <source>
        <dbReference type="EMBL" id="PEN55857.1"/>
    </source>
</evidence>
<dbReference type="Pfam" id="PF22679">
    <property type="entry name" value="T1R_D3-like"/>
    <property type="match status" value="1"/>
</dbReference>
<dbReference type="Pfam" id="PF04313">
    <property type="entry name" value="HSDR_N"/>
    <property type="match status" value="1"/>
</dbReference>
<dbReference type="CDD" id="cd22332">
    <property type="entry name" value="HsdR_N"/>
    <property type="match status" value="1"/>
</dbReference>
<keyword evidence="4" id="KW-0540">Nuclease</keyword>
<dbReference type="Pfam" id="PF18766">
    <property type="entry name" value="SWI2_SNF2"/>
    <property type="match status" value="1"/>
</dbReference>
<dbReference type="InterPro" id="IPR007409">
    <property type="entry name" value="Restrct_endonuc_type1_HsdR_N"/>
</dbReference>
<dbReference type="PROSITE" id="PS51192">
    <property type="entry name" value="HELICASE_ATP_BIND_1"/>
    <property type="match status" value="1"/>
</dbReference>
<dbReference type="InterPro" id="IPR014001">
    <property type="entry name" value="Helicase_ATP-bd"/>
</dbReference>
<keyword evidence="9 11" id="KW-0067">ATP-binding</keyword>
<dbReference type="CDD" id="cd18800">
    <property type="entry name" value="SF2_C_EcoR124I-like"/>
    <property type="match status" value="1"/>
</dbReference>
<dbReference type="PANTHER" id="PTHR30195">
    <property type="entry name" value="TYPE I SITE-SPECIFIC DEOXYRIBONUCLEASE PROTEIN SUBUNIT M AND R"/>
    <property type="match status" value="1"/>
</dbReference>
<evidence type="ECO:0000256" key="3">
    <source>
        <dbReference type="ARBA" id="ARBA00011296"/>
    </source>
</evidence>
<dbReference type="EMBL" id="NUAJ01000007">
    <property type="protein sequence ID" value="PEN55857.1"/>
    <property type="molecule type" value="Genomic_DNA"/>
</dbReference>
<dbReference type="InterPro" id="IPR040980">
    <property type="entry name" value="SWI2_SNF2"/>
</dbReference>
<dbReference type="GO" id="GO:0009035">
    <property type="term" value="F:type I site-specific deoxyribonuclease activity"/>
    <property type="evidence" value="ECO:0007669"/>
    <property type="project" value="UniProtKB-EC"/>
</dbReference>
<evidence type="ECO:0000256" key="10">
    <source>
        <dbReference type="ARBA" id="ARBA00023125"/>
    </source>
</evidence>
<dbReference type="InterPro" id="IPR021810">
    <property type="entry name" value="T1RH-like_C"/>
</dbReference>